<sequence length="290" mass="32951">MLEAKVLGKKVAHPDKYDPSVLVAIPRELNRSIYDIDSNSLPFIGFDAWHAYEVSFLTDKGMPVVGVMKFVVSSDSACLVESKSLKLYLNSFNMSSFGSTVKDAIDHVELLITKDLSELLQTSVSVAIRTKNIYHASPFSDYDKLESFIEIDDLKIHDYSENVSLLEVVPNVLHEEIRWCSDLLRSNCKVTFQPDWGSIYIHIEGDHIVTPESLLAYIVSMRNETHFHEEICELVFVRLQRLLNPKKLMVGCVYTRRGGIDICPFRSNGLGDLPSVYSNSKRLVQKTMRQ</sequence>
<name>A0AC61NL88_9BACT</name>
<proteinExistence type="predicted"/>
<gene>
    <name evidence="1" type="ORF">K4L44_02010</name>
</gene>
<keyword evidence="2" id="KW-1185">Reference proteome</keyword>
<protein>
    <submittedName>
        <fullName evidence="1">NADPH-dependent 7-cyano-7-deazaguanine reductase QueF</fullName>
    </submittedName>
</protein>
<dbReference type="EMBL" id="CP081303">
    <property type="protein sequence ID" value="QZE14671.1"/>
    <property type="molecule type" value="Genomic_DNA"/>
</dbReference>
<accession>A0AC61NL88</accession>
<reference evidence="1" key="1">
    <citation type="submission" date="2021-08" db="EMBL/GenBank/DDBJ databases">
        <title>Novel anaerobic bacterium isolated from sea squirt in East Sea, Republic of Korea.</title>
        <authorList>
            <person name="Nguyen T.H."/>
            <person name="Li Z."/>
            <person name="Lee Y.-J."/>
            <person name="Ko J."/>
            <person name="Kim S.-G."/>
        </authorList>
    </citation>
    <scope>NUCLEOTIDE SEQUENCE</scope>
    <source>
        <strain evidence="1">KCTC 25031</strain>
    </source>
</reference>
<organism evidence="1 2">
    <name type="scientific">Halosquirtibacter laminarini</name>
    <dbReference type="NCBI Taxonomy" id="3374600"/>
    <lineage>
        <taxon>Bacteria</taxon>
        <taxon>Pseudomonadati</taxon>
        <taxon>Bacteroidota</taxon>
        <taxon>Bacteroidia</taxon>
        <taxon>Marinilabiliales</taxon>
        <taxon>Prolixibacteraceae</taxon>
        <taxon>Halosquirtibacter</taxon>
    </lineage>
</organism>
<evidence type="ECO:0000313" key="2">
    <source>
        <dbReference type="Proteomes" id="UP000826212"/>
    </source>
</evidence>
<dbReference type="Proteomes" id="UP000826212">
    <property type="component" value="Chromosome"/>
</dbReference>
<evidence type="ECO:0000313" key="1">
    <source>
        <dbReference type="EMBL" id="QZE14671.1"/>
    </source>
</evidence>